<evidence type="ECO:0000256" key="1">
    <source>
        <dbReference type="SAM" id="SignalP"/>
    </source>
</evidence>
<dbReference type="STRING" id="1827387.A4S15_08690"/>
<reference evidence="2 3" key="1">
    <citation type="journal article" date="2017" name="Water Res.">
        <title>Comammox in drinking water systems.</title>
        <authorList>
            <person name="Wang Y."/>
            <person name="Ma L."/>
            <person name="Mao Y."/>
            <person name="Jiang X."/>
            <person name="Xia Y."/>
            <person name="Yu K."/>
            <person name="Li B."/>
            <person name="Zhang T."/>
        </authorList>
    </citation>
    <scope>NUCLEOTIDE SEQUENCE [LARGE SCALE GENOMIC DNA]</scope>
    <source>
        <strain evidence="2">SG_bin8</strain>
    </source>
</reference>
<organism evidence="2 3">
    <name type="scientific">Candidatus Raskinella chloraquaticus</name>
    <dbReference type="NCBI Taxonomy" id="1951219"/>
    <lineage>
        <taxon>Bacteria</taxon>
        <taxon>Pseudomonadati</taxon>
        <taxon>Pseudomonadota</taxon>
        <taxon>Alphaproteobacteria</taxon>
        <taxon>Hyphomicrobiales</taxon>
        <taxon>Phreatobacteraceae</taxon>
        <taxon>Candidatus Raskinella</taxon>
    </lineage>
</organism>
<evidence type="ECO:0000313" key="2">
    <source>
        <dbReference type="EMBL" id="OQW52262.1"/>
    </source>
</evidence>
<protein>
    <recommendedName>
        <fullName evidence="4">YHS domain-containing protein</fullName>
    </recommendedName>
</protein>
<dbReference type="AlphaFoldDB" id="A0A1W9HY62"/>
<feature type="chain" id="PRO_5010889927" description="YHS domain-containing protein" evidence="1">
    <location>
        <begin position="22"/>
        <end position="151"/>
    </location>
</feature>
<dbReference type="EMBL" id="LWDL01000015">
    <property type="protein sequence ID" value="OQW52262.1"/>
    <property type="molecule type" value="Genomic_DNA"/>
</dbReference>
<name>A0A1W9HY62_9HYPH</name>
<dbReference type="NCBIfam" id="NF041384">
    <property type="entry name" value="YHS_seleno_dom"/>
    <property type="match status" value="1"/>
</dbReference>
<comment type="caution">
    <text evidence="2">The sequence shown here is derived from an EMBL/GenBank/DDBJ whole genome shotgun (WGS) entry which is preliminary data.</text>
</comment>
<dbReference type="RefSeq" id="WP_376801379.1">
    <property type="nucleotide sequence ID" value="NZ_DBNB01000021.1"/>
</dbReference>
<gene>
    <name evidence="2" type="ORF">A4S15_08690</name>
</gene>
<keyword evidence="1" id="KW-0732">Signal</keyword>
<evidence type="ECO:0008006" key="4">
    <source>
        <dbReference type="Google" id="ProtNLM"/>
    </source>
</evidence>
<dbReference type="Proteomes" id="UP000192872">
    <property type="component" value="Unassembled WGS sequence"/>
</dbReference>
<evidence type="ECO:0000313" key="3">
    <source>
        <dbReference type="Proteomes" id="UP000192872"/>
    </source>
</evidence>
<feature type="signal peptide" evidence="1">
    <location>
        <begin position="1"/>
        <end position="21"/>
    </location>
</feature>
<proteinExistence type="predicted"/>
<accession>A0A1W9HY62</accession>
<sequence>MLFTRRLFIAASFIAFSPAIAKDVSIYTGILKGVAVGGYDVVAYFNAGKPVKGSPVFTHNYKDSEWRFASEANRALFIADPQKYEPQYGGHCAYAAARNYKASGDPQAWKIVDGKLYLNYDQSIKKIWEKNIPGEVSSADRNWPTLASKPQ</sequence>